<comment type="caution">
    <text evidence="2">The sequence shown here is derived from an EMBL/GenBank/DDBJ whole genome shotgun (WGS) entry which is preliminary data.</text>
</comment>
<dbReference type="AlphaFoldDB" id="A0A501PG98"/>
<dbReference type="Gene3D" id="3.60.15.10">
    <property type="entry name" value="Ribonuclease Z/Hydroxyacylglutathione hydrolase-like"/>
    <property type="match status" value="1"/>
</dbReference>
<dbReference type="InterPro" id="IPR045761">
    <property type="entry name" value="ODP_dom"/>
</dbReference>
<sequence>MPVTNSESGTSIDEIASGIYRISTPVPPSEELPPGFSFNQYLIAADKPLLYHTGLKGLYPLTAEAIATVMPLERLRYISFSHVESDECGALNEFLEAAPGAVPLCSELAAMVSIGDMAIRPPQTMADGETVELGPHRVTWIATPHFPHAWECGHLYESSTGTLFCGDLFTQFGNEHPAVTDQDILEPAEQARAALDYYSHTKQGPALMDKLVATRPGLLACMHGAAWQGDGAALLQALGDRLEA</sequence>
<evidence type="ECO:0000259" key="1">
    <source>
        <dbReference type="Pfam" id="PF19583"/>
    </source>
</evidence>
<dbReference type="GO" id="GO:0016787">
    <property type="term" value="F:hydrolase activity"/>
    <property type="evidence" value="ECO:0007669"/>
    <property type="project" value="UniProtKB-KW"/>
</dbReference>
<name>A0A501PG98_9PROT</name>
<reference evidence="3" key="1">
    <citation type="submission" date="2019-06" db="EMBL/GenBank/DDBJ databases">
        <title>The complete genome of Emcibacter congregatus ZYLT.</title>
        <authorList>
            <person name="Zhao Z."/>
        </authorList>
    </citation>
    <scope>NUCLEOTIDE SEQUENCE [LARGE SCALE GENOMIC DNA]</scope>
    <source>
        <strain evidence="3">MCCC 1A06723</strain>
    </source>
</reference>
<dbReference type="InterPro" id="IPR036866">
    <property type="entry name" value="RibonucZ/Hydroxyglut_hydro"/>
</dbReference>
<keyword evidence="2" id="KW-0378">Hydrolase</keyword>
<evidence type="ECO:0000313" key="3">
    <source>
        <dbReference type="Proteomes" id="UP000319148"/>
    </source>
</evidence>
<dbReference type="EMBL" id="VFIY01000014">
    <property type="protein sequence ID" value="TPD59480.1"/>
    <property type="molecule type" value="Genomic_DNA"/>
</dbReference>
<gene>
    <name evidence="2" type="ORF">FIV46_11870</name>
</gene>
<dbReference type="RefSeq" id="WP_139941143.1">
    <property type="nucleotide sequence ID" value="NZ_JBHSYP010000006.1"/>
</dbReference>
<dbReference type="SUPFAM" id="SSF56281">
    <property type="entry name" value="Metallo-hydrolase/oxidoreductase"/>
    <property type="match status" value="1"/>
</dbReference>
<proteinExistence type="predicted"/>
<dbReference type="Pfam" id="PF19583">
    <property type="entry name" value="ODP"/>
    <property type="match status" value="1"/>
</dbReference>
<dbReference type="PANTHER" id="PTHR43717">
    <property type="entry name" value="ANAEROBIC NITRIC OXIDE REDUCTASE FLAVORUBREDOXIN"/>
    <property type="match status" value="1"/>
</dbReference>
<evidence type="ECO:0000313" key="2">
    <source>
        <dbReference type="EMBL" id="TPD59480.1"/>
    </source>
</evidence>
<protein>
    <submittedName>
        <fullName evidence="2">MBL fold metallo-hydrolase</fullName>
    </submittedName>
</protein>
<feature type="domain" description="ODP" evidence="1">
    <location>
        <begin position="37"/>
        <end position="180"/>
    </location>
</feature>
<organism evidence="2 3">
    <name type="scientific">Emcibacter nanhaiensis</name>
    <dbReference type="NCBI Taxonomy" id="1505037"/>
    <lineage>
        <taxon>Bacteria</taxon>
        <taxon>Pseudomonadati</taxon>
        <taxon>Pseudomonadota</taxon>
        <taxon>Alphaproteobacteria</taxon>
        <taxon>Emcibacterales</taxon>
        <taxon>Emcibacteraceae</taxon>
        <taxon>Emcibacter</taxon>
    </lineage>
</organism>
<accession>A0A501PG98</accession>
<keyword evidence="3" id="KW-1185">Reference proteome</keyword>
<dbReference type="PANTHER" id="PTHR43717:SF1">
    <property type="entry name" value="ANAEROBIC NITRIC OXIDE REDUCTASE FLAVORUBREDOXIN"/>
    <property type="match status" value="1"/>
</dbReference>
<dbReference type="Proteomes" id="UP000319148">
    <property type="component" value="Unassembled WGS sequence"/>
</dbReference>
<dbReference type="OrthoDB" id="9800607at2"/>